<accession>A0A401ITQ9</accession>
<dbReference type="EMBL" id="BFFP01000021">
    <property type="protein sequence ID" value="GBG94898.1"/>
    <property type="molecule type" value="Genomic_DNA"/>
</dbReference>
<dbReference type="SUPFAM" id="SSF58104">
    <property type="entry name" value="Methyl-accepting chemotaxis protein (MCP) signaling domain"/>
    <property type="match status" value="1"/>
</dbReference>
<dbReference type="InterPro" id="IPR004089">
    <property type="entry name" value="MCPsignal_dom"/>
</dbReference>
<evidence type="ECO:0000256" key="2">
    <source>
        <dbReference type="ARBA" id="ARBA00022475"/>
    </source>
</evidence>
<keyword evidence="7 8" id="KW-0807">Transducer</keyword>
<dbReference type="Proteomes" id="UP000286848">
    <property type="component" value="Unassembled WGS sequence"/>
</dbReference>
<protein>
    <submittedName>
        <fullName evidence="11">Methyl-accepting chemotaxis sensory transducer</fullName>
    </submittedName>
</protein>
<feature type="transmembrane region" description="Helical" evidence="9">
    <location>
        <begin position="288"/>
        <end position="307"/>
    </location>
</feature>
<evidence type="ECO:0000256" key="5">
    <source>
        <dbReference type="ARBA" id="ARBA00022989"/>
    </source>
</evidence>
<keyword evidence="4 9" id="KW-0812">Transmembrane</keyword>
<evidence type="ECO:0000313" key="11">
    <source>
        <dbReference type="EMBL" id="GBG94898.1"/>
    </source>
</evidence>
<evidence type="ECO:0000256" key="8">
    <source>
        <dbReference type="PROSITE-ProRule" id="PRU00284"/>
    </source>
</evidence>
<evidence type="ECO:0000256" key="6">
    <source>
        <dbReference type="ARBA" id="ARBA00023136"/>
    </source>
</evidence>
<dbReference type="PANTHER" id="PTHR32089:SF112">
    <property type="entry name" value="LYSOZYME-LIKE PROTEIN-RELATED"/>
    <property type="match status" value="1"/>
</dbReference>
<evidence type="ECO:0000256" key="1">
    <source>
        <dbReference type="ARBA" id="ARBA00004651"/>
    </source>
</evidence>
<name>A0A401ITQ9_9LACO</name>
<evidence type="ECO:0000259" key="10">
    <source>
        <dbReference type="PROSITE" id="PS50111"/>
    </source>
</evidence>
<evidence type="ECO:0000256" key="9">
    <source>
        <dbReference type="SAM" id="Phobius"/>
    </source>
</evidence>
<evidence type="ECO:0000256" key="7">
    <source>
        <dbReference type="ARBA" id="ARBA00023224"/>
    </source>
</evidence>
<keyword evidence="12" id="KW-1185">Reference proteome</keyword>
<dbReference type="AlphaFoldDB" id="A0A401ITQ9"/>
<dbReference type="GO" id="GO:0006935">
    <property type="term" value="P:chemotaxis"/>
    <property type="evidence" value="ECO:0007669"/>
    <property type="project" value="UniProtKB-KW"/>
</dbReference>
<comment type="caution">
    <text evidence="11">The sequence shown here is derived from an EMBL/GenBank/DDBJ whole genome shotgun (WGS) entry which is preliminary data.</text>
</comment>
<dbReference type="Gene3D" id="1.10.287.950">
    <property type="entry name" value="Methyl-accepting chemotaxis protein"/>
    <property type="match status" value="1"/>
</dbReference>
<dbReference type="RefSeq" id="WP_124976733.1">
    <property type="nucleotide sequence ID" value="NZ_BFFP01000021.1"/>
</dbReference>
<evidence type="ECO:0000313" key="12">
    <source>
        <dbReference type="Proteomes" id="UP000286848"/>
    </source>
</evidence>
<proteinExistence type="predicted"/>
<dbReference type="PANTHER" id="PTHR32089">
    <property type="entry name" value="METHYL-ACCEPTING CHEMOTAXIS PROTEIN MCPB"/>
    <property type="match status" value="1"/>
</dbReference>
<feature type="transmembrane region" description="Helical" evidence="9">
    <location>
        <begin position="12"/>
        <end position="38"/>
    </location>
</feature>
<gene>
    <name evidence="11" type="ORF">LFYK43_13570</name>
</gene>
<keyword evidence="3" id="KW-0145">Chemotaxis</keyword>
<dbReference type="OrthoDB" id="9760371at2"/>
<keyword evidence="5 9" id="KW-1133">Transmembrane helix</keyword>
<dbReference type="Gene3D" id="3.30.450.20">
    <property type="entry name" value="PAS domain"/>
    <property type="match status" value="1"/>
</dbReference>
<dbReference type="SMART" id="SM00283">
    <property type="entry name" value="MA"/>
    <property type="match status" value="1"/>
</dbReference>
<dbReference type="Pfam" id="PF02743">
    <property type="entry name" value="dCache_1"/>
    <property type="match status" value="1"/>
</dbReference>
<keyword evidence="2" id="KW-1003">Cell membrane</keyword>
<dbReference type="GO" id="GO:0005886">
    <property type="term" value="C:plasma membrane"/>
    <property type="evidence" value="ECO:0007669"/>
    <property type="project" value="UniProtKB-SubCell"/>
</dbReference>
<dbReference type="CDD" id="cd18773">
    <property type="entry name" value="PDC1_HK_sensor"/>
    <property type="match status" value="1"/>
</dbReference>
<feature type="domain" description="Methyl-accepting transducer" evidence="10">
    <location>
        <begin position="406"/>
        <end position="663"/>
    </location>
</feature>
<comment type="subcellular location">
    <subcellularLocation>
        <location evidence="1">Cell membrane</location>
        <topology evidence="1">Multi-pass membrane protein</topology>
    </subcellularLocation>
</comment>
<evidence type="ECO:0000256" key="3">
    <source>
        <dbReference type="ARBA" id="ARBA00022500"/>
    </source>
</evidence>
<dbReference type="InterPro" id="IPR033479">
    <property type="entry name" value="dCache_1"/>
</dbReference>
<organism evidence="11 12">
    <name type="scientific">Ligilactobacillus salitolerans</name>
    <dbReference type="NCBI Taxonomy" id="1808352"/>
    <lineage>
        <taxon>Bacteria</taxon>
        <taxon>Bacillati</taxon>
        <taxon>Bacillota</taxon>
        <taxon>Bacilli</taxon>
        <taxon>Lactobacillales</taxon>
        <taxon>Lactobacillaceae</taxon>
        <taxon>Ligilactobacillus</taxon>
    </lineage>
</organism>
<dbReference type="Pfam" id="PF00015">
    <property type="entry name" value="MCPsignal"/>
    <property type="match status" value="1"/>
</dbReference>
<sequence length="694" mass="75260">MAQEKKTLKKKSIGGYILLVLMLVTLIPAIIVEAVSFYTTRSQLIEKNDRLKQTAVNVIKTQRQNLEGSTLVQIDSLKKQSEIKSDASLDKVQQVLKIANGGTRRNITNLMYVNSNGTYTYSNFPMPKNMEILSQDWYQKAKTKGLYWSEPYFDPAIKQYSASVSQKIIDSKGHAHVIAATVSYAAVEEAIADLKVGTSGQAAVITSQGRVLIKHNTGKGNHAFKSGEMINKTAVYKAVAKSNKRKGTIAVPGHSAVGKVTFDKGMPGSTTWTIAQMNDDDLSGGKSAMLLTIALVLLAVIILGYLVSSKMTAVVRKVLGVFEKAFSDAGQGKIHYLPSNKKELEPAKGYFQRMGQKMALASYDGHEFNRVAASYNDMIASVSTLISQVQNESDVVSDKAASLLDLSKQTTTASEEIAQTITEIAEVTGSQAKETTESVDQVQNITANIGNVNANIQVLAQSASEASEIGQNNMDIMDKVNTNWSDQLNGMKDLMESVKQMDSDVQNITKIVNVINDIARQTNLLALNASIEAASAGEAGKGFSVVAAEIRKLAEESNNSTKEIEAIIAQIRNQSTDMVQKTTSSLENGEKQTTLIVDAIKSTMNVYQHNESMSENVHELTSGAAEIVDTQAAILEKLESISASTQENAAGTEEVSANSEEVQATMDEFTDHVANLQSSAAQLKKYTDEFDLEK</sequence>
<dbReference type="PROSITE" id="PS50111">
    <property type="entry name" value="CHEMOTAXIS_TRANSDUC_2"/>
    <property type="match status" value="1"/>
</dbReference>
<keyword evidence="6 9" id="KW-0472">Membrane</keyword>
<dbReference type="GO" id="GO:0007165">
    <property type="term" value="P:signal transduction"/>
    <property type="evidence" value="ECO:0007669"/>
    <property type="project" value="UniProtKB-KW"/>
</dbReference>
<reference evidence="11 12" key="1">
    <citation type="journal article" date="2019" name="Int. J. Syst. Evol. Microbiol.">
        <title>Lactobacillus salitolerans sp. nov., a novel lactic acid bacterium isolated from spent mushroom substrates.</title>
        <authorList>
            <person name="Tohno M."/>
            <person name="Tanizawa Y."/>
            <person name="Kojima Y."/>
            <person name="Sakamoto M."/>
            <person name="Nakamura Y."/>
            <person name="Ohkuma M."/>
            <person name="Kobayashi H."/>
        </authorList>
    </citation>
    <scope>NUCLEOTIDE SEQUENCE [LARGE SCALE GENOMIC DNA]</scope>
    <source>
        <strain evidence="11 12">YK43</strain>
    </source>
</reference>
<evidence type="ECO:0000256" key="4">
    <source>
        <dbReference type="ARBA" id="ARBA00022692"/>
    </source>
</evidence>